<reference evidence="2" key="3">
    <citation type="submission" date="2021-02" db="UniProtKB">
        <authorList>
            <consortium name="EnsemblMetazoa"/>
        </authorList>
    </citation>
    <scope>IDENTIFICATION</scope>
    <source>
        <strain evidence="2">USDA</strain>
    </source>
</reference>
<organism>
    <name type="scientific">Pediculus humanus subsp. corporis</name>
    <name type="common">Body louse</name>
    <dbReference type="NCBI Taxonomy" id="121224"/>
    <lineage>
        <taxon>Eukaryota</taxon>
        <taxon>Metazoa</taxon>
        <taxon>Ecdysozoa</taxon>
        <taxon>Arthropoda</taxon>
        <taxon>Hexapoda</taxon>
        <taxon>Insecta</taxon>
        <taxon>Pterygota</taxon>
        <taxon>Neoptera</taxon>
        <taxon>Paraneoptera</taxon>
        <taxon>Psocodea</taxon>
        <taxon>Troctomorpha</taxon>
        <taxon>Phthiraptera</taxon>
        <taxon>Anoplura</taxon>
        <taxon>Pediculidae</taxon>
        <taxon>Pediculus</taxon>
    </lineage>
</organism>
<dbReference type="HOGENOM" id="CLU_3108833_0_0_1"/>
<accession>E0VFV1</accession>
<evidence type="ECO:0000313" key="3">
    <source>
        <dbReference type="Proteomes" id="UP000009046"/>
    </source>
</evidence>
<name>E0VFV1_PEDHC</name>
<gene>
    <name evidence="2" type="primary">8236649</name>
    <name evidence="1" type="ORF">Phum_PHUM168080</name>
</gene>
<proteinExistence type="predicted"/>
<evidence type="ECO:0000313" key="1">
    <source>
        <dbReference type="EMBL" id="EEB12257.1"/>
    </source>
</evidence>
<dbReference type="EnsemblMetazoa" id="PHUM168080-RA">
    <property type="protein sequence ID" value="PHUM168080-PA"/>
    <property type="gene ID" value="PHUM168080"/>
</dbReference>
<reference evidence="1" key="2">
    <citation type="submission" date="2007-04" db="EMBL/GenBank/DDBJ databases">
        <title>The genome of the human body louse.</title>
        <authorList>
            <consortium name="The Human Body Louse Genome Consortium"/>
            <person name="Kirkness E."/>
            <person name="Walenz B."/>
            <person name="Hass B."/>
            <person name="Bruggner R."/>
            <person name="Strausberg R."/>
        </authorList>
    </citation>
    <scope>NUCLEOTIDE SEQUENCE</scope>
    <source>
        <strain evidence="1">USDA</strain>
    </source>
</reference>
<sequence>MTVEKKCYVVINISQNIDFYSKECSANEMENEQEITGCNQRTKEDQIYSYH</sequence>
<dbReference type="EMBL" id="AAZO01001952">
    <property type="status" value="NOT_ANNOTATED_CDS"/>
    <property type="molecule type" value="Genomic_DNA"/>
</dbReference>
<dbReference type="AlphaFoldDB" id="E0VFV1"/>
<dbReference type="EMBL" id="DS235124">
    <property type="protein sequence ID" value="EEB12257.1"/>
    <property type="molecule type" value="Genomic_DNA"/>
</dbReference>
<evidence type="ECO:0000313" key="2">
    <source>
        <dbReference type="EnsemblMetazoa" id="PHUM168080-PA"/>
    </source>
</evidence>
<protein>
    <submittedName>
        <fullName evidence="1 2">Uncharacterized protein</fullName>
    </submittedName>
</protein>
<dbReference type="RefSeq" id="XP_002424995.1">
    <property type="nucleotide sequence ID" value="XM_002424950.1"/>
</dbReference>
<dbReference type="VEuPathDB" id="VectorBase:PHUM168080"/>
<keyword evidence="3" id="KW-1185">Reference proteome</keyword>
<dbReference type="KEGG" id="phu:Phum_PHUM168080"/>
<dbReference type="GeneID" id="8236649"/>
<dbReference type="InParanoid" id="E0VFV1"/>
<dbReference type="CTD" id="8236649"/>
<reference evidence="1" key="1">
    <citation type="submission" date="2007-04" db="EMBL/GenBank/DDBJ databases">
        <title>Annotation of Pediculus humanus corporis strain USDA.</title>
        <authorList>
            <person name="Kirkness E."/>
            <person name="Hannick L."/>
            <person name="Hass B."/>
            <person name="Bruggner R."/>
            <person name="Lawson D."/>
            <person name="Bidwell S."/>
            <person name="Joardar V."/>
            <person name="Caler E."/>
            <person name="Walenz B."/>
            <person name="Inman J."/>
            <person name="Schobel S."/>
            <person name="Galinsky K."/>
            <person name="Amedeo P."/>
            <person name="Strausberg R."/>
        </authorList>
    </citation>
    <scope>NUCLEOTIDE SEQUENCE</scope>
    <source>
        <strain evidence="1">USDA</strain>
    </source>
</reference>
<dbReference type="Proteomes" id="UP000009046">
    <property type="component" value="Unassembled WGS sequence"/>
</dbReference>